<gene>
    <name evidence="1" type="ORF">POL58_08335</name>
</gene>
<dbReference type="EMBL" id="JAQNDN010000002">
    <property type="protein sequence ID" value="MDC0667741.1"/>
    <property type="molecule type" value="Genomic_DNA"/>
</dbReference>
<comment type="caution">
    <text evidence="1">The sequence shown here is derived from an EMBL/GenBank/DDBJ whole genome shotgun (WGS) entry which is preliminary data.</text>
</comment>
<reference evidence="1 2" key="1">
    <citation type="submission" date="2022-11" db="EMBL/GenBank/DDBJ databases">
        <title>Minimal conservation of predation-associated metabolite biosynthetic gene clusters underscores biosynthetic potential of Myxococcota including descriptions for ten novel species: Archangium lansinium sp. nov., Myxococcus landrumus sp. nov., Nannocystis bai.</title>
        <authorList>
            <person name="Ahearne A."/>
            <person name="Stevens C."/>
            <person name="Dowd S."/>
        </authorList>
    </citation>
    <scope>NUCLEOTIDE SEQUENCE [LARGE SCALE GENOMIC DNA]</scope>
    <source>
        <strain evidence="1 2">NCELM</strain>
    </source>
</reference>
<evidence type="ECO:0000313" key="1">
    <source>
        <dbReference type="EMBL" id="MDC0667741.1"/>
    </source>
</evidence>
<keyword evidence="2" id="KW-1185">Reference proteome</keyword>
<proteinExistence type="predicted"/>
<dbReference type="RefSeq" id="WP_271996061.1">
    <property type="nucleotide sequence ID" value="NZ_JAQNDN010000002.1"/>
</dbReference>
<sequence>MKAATIAAMIKLTALPRGPVALAPEVATQLGRLAAKLGRPAAVTVDPALVEAAEAELRTAIPFEVLAVLAVENRMLAGLAYWTEEIDAFYAADEAPIRFPHVAFAQLVGTPEDWTAEPCFAAFARTADRAKARLVRWDVRKPDRDGTPYSLAQYLVERHEVLPRGKAAPLELTIAAPPVVEHWATHTTFGRGRVLARGEGKTKIEFADGVRTLADNFLTFE</sequence>
<name>A0ABT5B0W0_9BACT</name>
<protein>
    <submittedName>
        <fullName evidence="1">Uncharacterized protein</fullName>
    </submittedName>
</protein>
<evidence type="ECO:0000313" key="2">
    <source>
        <dbReference type="Proteomes" id="UP001217838"/>
    </source>
</evidence>
<accession>A0ABT5B0W0</accession>
<dbReference type="Proteomes" id="UP001217838">
    <property type="component" value="Unassembled WGS sequence"/>
</dbReference>
<organism evidence="1 2">
    <name type="scientific">Nannocystis radixulma</name>
    <dbReference type="NCBI Taxonomy" id="2995305"/>
    <lineage>
        <taxon>Bacteria</taxon>
        <taxon>Pseudomonadati</taxon>
        <taxon>Myxococcota</taxon>
        <taxon>Polyangia</taxon>
        <taxon>Nannocystales</taxon>
        <taxon>Nannocystaceae</taxon>
        <taxon>Nannocystis</taxon>
    </lineage>
</organism>